<keyword evidence="2 5" id="KW-0812">Transmembrane</keyword>
<dbReference type="AlphaFoldDB" id="A0A1G9VA23"/>
<evidence type="ECO:0000313" key="8">
    <source>
        <dbReference type="Proteomes" id="UP000182347"/>
    </source>
</evidence>
<organism evidence="7 8">
    <name type="scientific">Sediminibacillus halophilus</name>
    <dbReference type="NCBI Taxonomy" id="482461"/>
    <lineage>
        <taxon>Bacteria</taxon>
        <taxon>Bacillati</taxon>
        <taxon>Bacillota</taxon>
        <taxon>Bacilli</taxon>
        <taxon>Bacillales</taxon>
        <taxon>Bacillaceae</taxon>
        <taxon>Sediminibacillus</taxon>
    </lineage>
</organism>
<dbReference type="RefSeq" id="WP_074600263.1">
    <property type="nucleotide sequence ID" value="NZ_FNHF01000004.1"/>
</dbReference>
<evidence type="ECO:0000256" key="1">
    <source>
        <dbReference type="ARBA" id="ARBA00004141"/>
    </source>
</evidence>
<sequence>MELLTSAFTWTLILVFISTAASKIIAFKSFHTKVQTIIKRNGMITKITAMAAVTGESFVSISLLLSIQRRAGVVLAVILLVIYSIAVLNNLIERNTEMDCGCGGILGNHRMSYLLILRNVALIGMVVTTFNHTFFPFNDLYGLFLSLLIAFVILLMLATLSKIGDMNGEYKSLTGDDAHGQF</sequence>
<accession>A0A1G9VA23</accession>
<dbReference type="InterPro" id="IPR009908">
    <property type="entry name" value="Methylamine_util_MauE"/>
</dbReference>
<evidence type="ECO:0000256" key="3">
    <source>
        <dbReference type="ARBA" id="ARBA00022989"/>
    </source>
</evidence>
<comment type="subcellular location">
    <subcellularLocation>
        <location evidence="1">Membrane</location>
        <topology evidence="1">Multi-pass membrane protein</topology>
    </subcellularLocation>
</comment>
<dbReference type="EMBL" id="FNHF01000004">
    <property type="protein sequence ID" value="SDM68933.1"/>
    <property type="molecule type" value="Genomic_DNA"/>
</dbReference>
<reference evidence="8" key="1">
    <citation type="submission" date="2016-10" db="EMBL/GenBank/DDBJ databases">
        <authorList>
            <person name="Varghese N."/>
            <person name="Submissions S."/>
        </authorList>
    </citation>
    <scope>NUCLEOTIDE SEQUENCE [LARGE SCALE GENOMIC DNA]</scope>
    <source>
        <strain evidence="8">CGMCC 1.6199</strain>
    </source>
</reference>
<dbReference type="STRING" id="482461.SAMN05216244_3195"/>
<feature type="transmembrane region" description="Helical" evidence="5">
    <location>
        <begin position="6"/>
        <end position="26"/>
    </location>
</feature>
<evidence type="ECO:0000256" key="5">
    <source>
        <dbReference type="SAM" id="Phobius"/>
    </source>
</evidence>
<dbReference type="Pfam" id="PF07291">
    <property type="entry name" value="MauE"/>
    <property type="match status" value="1"/>
</dbReference>
<evidence type="ECO:0000256" key="4">
    <source>
        <dbReference type="ARBA" id="ARBA00023136"/>
    </source>
</evidence>
<keyword evidence="8" id="KW-1185">Reference proteome</keyword>
<dbReference type="Proteomes" id="UP000182347">
    <property type="component" value="Unassembled WGS sequence"/>
</dbReference>
<keyword evidence="4 5" id="KW-0472">Membrane</keyword>
<feature type="transmembrane region" description="Helical" evidence="5">
    <location>
        <begin position="73"/>
        <end position="92"/>
    </location>
</feature>
<evidence type="ECO:0000259" key="6">
    <source>
        <dbReference type="Pfam" id="PF07291"/>
    </source>
</evidence>
<protein>
    <submittedName>
        <fullName evidence="7">Methylamine utilisation protein MauE</fullName>
    </submittedName>
</protein>
<dbReference type="UniPathway" id="UPA00895"/>
<dbReference type="GO" id="GO:0016020">
    <property type="term" value="C:membrane"/>
    <property type="evidence" value="ECO:0007669"/>
    <property type="project" value="UniProtKB-SubCell"/>
</dbReference>
<proteinExistence type="predicted"/>
<keyword evidence="3 5" id="KW-1133">Transmembrane helix</keyword>
<dbReference type="OrthoDB" id="4462029at2"/>
<feature type="transmembrane region" description="Helical" evidence="5">
    <location>
        <begin position="140"/>
        <end position="160"/>
    </location>
</feature>
<evidence type="ECO:0000256" key="2">
    <source>
        <dbReference type="ARBA" id="ARBA00022692"/>
    </source>
</evidence>
<feature type="domain" description="Methylamine utilisation protein MauE" evidence="6">
    <location>
        <begin position="1"/>
        <end position="128"/>
    </location>
</feature>
<evidence type="ECO:0000313" key="7">
    <source>
        <dbReference type="EMBL" id="SDM68933.1"/>
    </source>
</evidence>
<gene>
    <name evidence="7" type="ORF">SAMN05216244_3195</name>
</gene>
<dbReference type="GO" id="GO:0030416">
    <property type="term" value="P:methylamine metabolic process"/>
    <property type="evidence" value="ECO:0007669"/>
    <property type="project" value="InterPro"/>
</dbReference>
<feature type="transmembrane region" description="Helical" evidence="5">
    <location>
        <begin position="113"/>
        <end position="134"/>
    </location>
</feature>
<feature type="transmembrane region" description="Helical" evidence="5">
    <location>
        <begin position="47"/>
        <end position="67"/>
    </location>
</feature>
<name>A0A1G9VA23_9BACI</name>